<organism evidence="5 6">
    <name type="scientific">Kribbella ginsengisoli</name>
    <dbReference type="NCBI Taxonomy" id="363865"/>
    <lineage>
        <taxon>Bacteria</taxon>
        <taxon>Bacillati</taxon>
        <taxon>Actinomycetota</taxon>
        <taxon>Actinomycetes</taxon>
        <taxon>Propionibacteriales</taxon>
        <taxon>Kribbellaceae</taxon>
        <taxon>Kribbella</taxon>
    </lineage>
</organism>
<dbReference type="InterPro" id="IPR001845">
    <property type="entry name" value="HTH_ArsR_DNA-bd_dom"/>
</dbReference>
<evidence type="ECO:0000313" key="6">
    <source>
        <dbReference type="Proteomes" id="UP001501222"/>
    </source>
</evidence>
<dbReference type="InterPro" id="IPR051081">
    <property type="entry name" value="HTH_MetalResp_TranReg"/>
</dbReference>
<dbReference type="PRINTS" id="PR00778">
    <property type="entry name" value="HTHARSR"/>
</dbReference>
<dbReference type="InterPro" id="IPR036390">
    <property type="entry name" value="WH_DNA-bd_sf"/>
</dbReference>
<dbReference type="CDD" id="cd00090">
    <property type="entry name" value="HTH_ARSR"/>
    <property type="match status" value="1"/>
</dbReference>
<dbReference type="NCBIfam" id="NF033788">
    <property type="entry name" value="HTH_metalloreg"/>
    <property type="match status" value="1"/>
</dbReference>
<dbReference type="Pfam" id="PF01022">
    <property type="entry name" value="HTH_5"/>
    <property type="match status" value="1"/>
</dbReference>
<dbReference type="Proteomes" id="UP001501222">
    <property type="component" value="Unassembled WGS sequence"/>
</dbReference>
<dbReference type="Gene3D" id="1.10.10.10">
    <property type="entry name" value="Winged helix-like DNA-binding domain superfamily/Winged helix DNA-binding domain"/>
    <property type="match status" value="1"/>
</dbReference>
<keyword evidence="2" id="KW-0238">DNA-binding</keyword>
<feature type="domain" description="HTH arsR-type" evidence="4">
    <location>
        <begin position="1"/>
        <end position="97"/>
    </location>
</feature>
<dbReference type="InterPro" id="IPR011991">
    <property type="entry name" value="ArsR-like_HTH"/>
</dbReference>
<dbReference type="RefSeq" id="WP_344837738.1">
    <property type="nucleotide sequence ID" value="NZ_BAABAA010000001.1"/>
</dbReference>
<keyword evidence="6" id="KW-1185">Reference proteome</keyword>
<dbReference type="PANTHER" id="PTHR33154:SF33">
    <property type="entry name" value="TRANSCRIPTIONAL REPRESSOR SDPR"/>
    <property type="match status" value="1"/>
</dbReference>
<name>A0ABP6VZE2_9ACTN</name>
<keyword evidence="1" id="KW-0805">Transcription regulation</keyword>
<dbReference type="SUPFAM" id="SSF46785">
    <property type="entry name" value="Winged helix' DNA-binding domain"/>
    <property type="match status" value="1"/>
</dbReference>
<dbReference type="PROSITE" id="PS50987">
    <property type="entry name" value="HTH_ARSR_2"/>
    <property type="match status" value="1"/>
</dbReference>
<dbReference type="PANTHER" id="PTHR33154">
    <property type="entry name" value="TRANSCRIPTIONAL REGULATOR, ARSR FAMILY"/>
    <property type="match status" value="1"/>
</dbReference>
<dbReference type="InterPro" id="IPR036388">
    <property type="entry name" value="WH-like_DNA-bd_sf"/>
</dbReference>
<gene>
    <name evidence="5" type="ORF">GCM10022235_09650</name>
</gene>
<dbReference type="EMBL" id="BAABAA010000001">
    <property type="protein sequence ID" value="GAA3543898.1"/>
    <property type="molecule type" value="Genomic_DNA"/>
</dbReference>
<sequence length="108" mass="12297">MEDEVDRFFEVLADPTRRQVVRLLGEGPRRAGELAVAAGASAPAMSRHLRILLAARVIDDERVPDDARLRVFRLRQEPMVAVQAWLDQVQAHWQEQLGAFKKHIEESS</sequence>
<evidence type="ECO:0000256" key="3">
    <source>
        <dbReference type="ARBA" id="ARBA00023163"/>
    </source>
</evidence>
<accession>A0ABP6VZE2</accession>
<evidence type="ECO:0000256" key="1">
    <source>
        <dbReference type="ARBA" id="ARBA00023015"/>
    </source>
</evidence>
<evidence type="ECO:0000313" key="5">
    <source>
        <dbReference type="EMBL" id="GAA3543898.1"/>
    </source>
</evidence>
<evidence type="ECO:0000259" key="4">
    <source>
        <dbReference type="PROSITE" id="PS50987"/>
    </source>
</evidence>
<keyword evidence="3" id="KW-0804">Transcription</keyword>
<proteinExistence type="predicted"/>
<dbReference type="SMART" id="SM00418">
    <property type="entry name" value="HTH_ARSR"/>
    <property type="match status" value="1"/>
</dbReference>
<comment type="caution">
    <text evidence="5">The sequence shown here is derived from an EMBL/GenBank/DDBJ whole genome shotgun (WGS) entry which is preliminary data.</text>
</comment>
<reference evidence="6" key="1">
    <citation type="journal article" date="2019" name="Int. J. Syst. Evol. Microbiol.">
        <title>The Global Catalogue of Microorganisms (GCM) 10K type strain sequencing project: providing services to taxonomists for standard genome sequencing and annotation.</title>
        <authorList>
            <consortium name="The Broad Institute Genomics Platform"/>
            <consortium name="The Broad Institute Genome Sequencing Center for Infectious Disease"/>
            <person name="Wu L."/>
            <person name="Ma J."/>
        </authorList>
    </citation>
    <scope>NUCLEOTIDE SEQUENCE [LARGE SCALE GENOMIC DNA]</scope>
    <source>
        <strain evidence="6">JCM 16928</strain>
    </source>
</reference>
<protein>
    <submittedName>
        <fullName evidence="5">Metalloregulator ArsR/SmtB family transcription factor</fullName>
    </submittedName>
</protein>
<evidence type="ECO:0000256" key="2">
    <source>
        <dbReference type="ARBA" id="ARBA00023125"/>
    </source>
</evidence>